<proteinExistence type="predicted"/>
<dbReference type="SUPFAM" id="SSF55785">
    <property type="entry name" value="PYP-like sensor domain (PAS domain)"/>
    <property type="match status" value="1"/>
</dbReference>
<evidence type="ECO:0000259" key="7">
    <source>
        <dbReference type="PROSITE" id="PS50109"/>
    </source>
</evidence>
<evidence type="ECO:0000256" key="4">
    <source>
        <dbReference type="ARBA" id="ARBA00022679"/>
    </source>
</evidence>
<dbReference type="Gene3D" id="3.40.50.2300">
    <property type="match status" value="1"/>
</dbReference>
<dbReference type="Proteomes" id="UP000309215">
    <property type="component" value="Unassembled WGS sequence"/>
</dbReference>
<evidence type="ECO:0000256" key="3">
    <source>
        <dbReference type="ARBA" id="ARBA00022553"/>
    </source>
</evidence>
<evidence type="ECO:0000259" key="10">
    <source>
        <dbReference type="PROSITE" id="PS50113"/>
    </source>
</evidence>
<dbReference type="InterPro" id="IPR011006">
    <property type="entry name" value="CheY-like_superfamily"/>
</dbReference>
<sequence>MDRAGHWEGDTGSDLFFTSDARSSVVREVREESGAAARAGETHPCGALRRLVCLEEITIALLTATSEDAVAKVILDLGAAALGASAAVVAMVEGDEFVILDAKGMPDEVLAQWRRHARSASTPIAMAVQRRAPVFIETEAEWAATCPDAARATVGPRGPRIALPLLVGDRVLGGMGFSFPPSVRFTDEDRALAVTLGRQCALALDRARLFDAERKARAELARVAQRIDRLQHTTAALAAATTPLEVARAVVVDARAALTADRAVLAIPTPDGQRLVVLEHEGAASWTSRTPSQPFPVDANSPLALTFRTGERLRLSSRAAIEARFPAASGEGVVTPGSLLCHPLVARGRTIGVLLFGWGAEGALDADGASIAEELVHRSAVALDRAMLHAAFEHENRTLTAFIAACPVAAMILDTDGTVRVWNPAAERMFGWSAAETVGRFLPITEKPHETEAFLARVAQGEVLSDIEVERKHKLGHSIDMSLYSAPVVHGDGSVQCLSICMDIGDRKQAEAELRRAYEIARDADRRKDEFLALLGHELRNPLSPILTALYLMRLKGRTDGLERERDVIERQVQHLVSLVDDLLDVSRIMRGKIQLSTRPIEIARVFSQAIEIASPLFEQKRHELRVDVPAEGLVVEVDETRMAQVLANLLTNAARYTDAGGHIAVAARREGDEVVVTVRDDGSGIPSEMLPVIFDLFVQGARGADRAGGGLGLGLGLVRSLVKLHGGAVSARSEGPGRGSEFEVRLPALSPRRASSPDLPAPVSPRLSKVRRVLVVDDNRDAAQMLAEVLTSHGHEVVVAHDGPQALALAATFRPEIGILDIGLPVMDGYELALELRTAYGERITLVAVTGYGQEHDKRRAFEAGFSRHYVKPVAADALLSEVFP</sequence>
<dbReference type="PROSITE" id="PS50110">
    <property type="entry name" value="RESPONSE_REGULATORY"/>
    <property type="match status" value="1"/>
</dbReference>
<dbReference type="EMBL" id="SSMQ01000031">
    <property type="protein sequence ID" value="TKD03201.1"/>
    <property type="molecule type" value="Genomic_DNA"/>
</dbReference>
<comment type="catalytic activity">
    <reaction evidence="1">
        <text>ATP + protein L-histidine = ADP + protein N-phospho-L-histidine.</text>
        <dbReference type="EC" id="2.7.13.3"/>
    </reaction>
</comment>
<dbReference type="GO" id="GO:0000155">
    <property type="term" value="F:phosphorelay sensor kinase activity"/>
    <property type="evidence" value="ECO:0007669"/>
    <property type="project" value="InterPro"/>
</dbReference>
<feature type="modified residue" description="4-aspartylphosphate" evidence="6">
    <location>
        <position position="822"/>
    </location>
</feature>
<evidence type="ECO:0000313" key="12">
    <source>
        <dbReference type="Proteomes" id="UP000309215"/>
    </source>
</evidence>
<dbReference type="PROSITE" id="PS50109">
    <property type="entry name" value="HIS_KIN"/>
    <property type="match status" value="1"/>
</dbReference>
<evidence type="ECO:0000256" key="5">
    <source>
        <dbReference type="ARBA" id="ARBA00022777"/>
    </source>
</evidence>
<dbReference type="SMART" id="SM00065">
    <property type="entry name" value="GAF"/>
    <property type="match status" value="2"/>
</dbReference>
<dbReference type="GO" id="GO:0009927">
    <property type="term" value="F:histidine phosphotransfer kinase activity"/>
    <property type="evidence" value="ECO:0007669"/>
    <property type="project" value="TreeGrafter"/>
</dbReference>
<dbReference type="InterPro" id="IPR035965">
    <property type="entry name" value="PAS-like_dom_sf"/>
</dbReference>
<dbReference type="SUPFAM" id="SSF55874">
    <property type="entry name" value="ATPase domain of HSP90 chaperone/DNA topoisomerase II/histidine kinase"/>
    <property type="match status" value="1"/>
</dbReference>
<feature type="domain" description="PAS" evidence="9">
    <location>
        <begin position="395"/>
        <end position="440"/>
    </location>
</feature>
<dbReference type="Pfam" id="PF00072">
    <property type="entry name" value="Response_reg"/>
    <property type="match status" value="1"/>
</dbReference>
<dbReference type="InterPro" id="IPR001789">
    <property type="entry name" value="Sig_transdc_resp-reg_receiver"/>
</dbReference>
<dbReference type="SMART" id="SM00388">
    <property type="entry name" value="HisKA"/>
    <property type="match status" value="1"/>
</dbReference>
<dbReference type="SMART" id="SM00448">
    <property type="entry name" value="REC"/>
    <property type="match status" value="1"/>
</dbReference>
<keyword evidence="12" id="KW-1185">Reference proteome</keyword>
<feature type="domain" description="Histidine kinase" evidence="7">
    <location>
        <begin position="534"/>
        <end position="751"/>
    </location>
</feature>
<dbReference type="OrthoDB" id="5503553at2"/>
<name>A0A4U1J9A3_9BACT</name>
<dbReference type="Gene3D" id="3.30.450.20">
    <property type="entry name" value="PAS domain"/>
    <property type="match status" value="1"/>
</dbReference>
<dbReference type="SMART" id="SM00387">
    <property type="entry name" value="HATPase_c"/>
    <property type="match status" value="1"/>
</dbReference>
<dbReference type="InterPro" id="IPR013767">
    <property type="entry name" value="PAS_fold"/>
</dbReference>
<dbReference type="NCBIfam" id="TIGR00229">
    <property type="entry name" value="sensory_box"/>
    <property type="match status" value="1"/>
</dbReference>
<dbReference type="InterPro" id="IPR036890">
    <property type="entry name" value="HATPase_C_sf"/>
</dbReference>
<dbReference type="CDD" id="cd00075">
    <property type="entry name" value="HATPase"/>
    <property type="match status" value="1"/>
</dbReference>
<dbReference type="CDD" id="cd00082">
    <property type="entry name" value="HisKA"/>
    <property type="match status" value="1"/>
</dbReference>
<dbReference type="SUPFAM" id="SSF47384">
    <property type="entry name" value="Homodimeric domain of signal transducing histidine kinase"/>
    <property type="match status" value="1"/>
</dbReference>
<dbReference type="Gene3D" id="3.30.450.40">
    <property type="match status" value="2"/>
</dbReference>
<dbReference type="EC" id="2.7.13.3" evidence="2"/>
<keyword evidence="4" id="KW-0808">Transferase</keyword>
<dbReference type="InterPro" id="IPR005467">
    <property type="entry name" value="His_kinase_dom"/>
</dbReference>
<dbReference type="InterPro" id="IPR036097">
    <property type="entry name" value="HisK_dim/P_sf"/>
</dbReference>
<dbReference type="GO" id="GO:0006355">
    <property type="term" value="P:regulation of DNA-templated transcription"/>
    <property type="evidence" value="ECO:0007669"/>
    <property type="project" value="InterPro"/>
</dbReference>
<reference evidence="11 12" key="1">
    <citation type="submission" date="2019-04" db="EMBL/GenBank/DDBJ databases">
        <authorList>
            <person name="Li Y."/>
            <person name="Wang J."/>
        </authorList>
    </citation>
    <scope>NUCLEOTIDE SEQUENCE [LARGE SCALE GENOMIC DNA]</scope>
    <source>
        <strain evidence="11 12">DSM 14668</strain>
    </source>
</reference>
<dbReference type="PANTHER" id="PTHR43047">
    <property type="entry name" value="TWO-COMPONENT HISTIDINE PROTEIN KINASE"/>
    <property type="match status" value="1"/>
</dbReference>
<dbReference type="InterPro" id="IPR029016">
    <property type="entry name" value="GAF-like_dom_sf"/>
</dbReference>
<dbReference type="InterPro" id="IPR000700">
    <property type="entry name" value="PAS-assoc_C"/>
</dbReference>
<dbReference type="Pfam" id="PF00512">
    <property type="entry name" value="HisKA"/>
    <property type="match status" value="1"/>
</dbReference>
<dbReference type="InterPro" id="IPR003661">
    <property type="entry name" value="HisK_dim/P_dom"/>
</dbReference>
<dbReference type="PROSITE" id="PS50112">
    <property type="entry name" value="PAS"/>
    <property type="match status" value="1"/>
</dbReference>
<feature type="domain" description="PAC" evidence="10">
    <location>
        <begin position="465"/>
        <end position="516"/>
    </location>
</feature>
<dbReference type="CDD" id="cd17580">
    <property type="entry name" value="REC_2_DhkD-like"/>
    <property type="match status" value="1"/>
</dbReference>
<dbReference type="SMART" id="SM00091">
    <property type="entry name" value="PAS"/>
    <property type="match status" value="1"/>
</dbReference>
<dbReference type="PANTHER" id="PTHR43047:SF72">
    <property type="entry name" value="OSMOSENSING HISTIDINE PROTEIN KINASE SLN1"/>
    <property type="match status" value="1"/>
</dbReference>
<protein>
    <recommendedName>
        <fullName evidence="2">histidine kinase</fullName>
        <ecNumber evidence="2">2.7.13.3</ecNumber>
    </recommendedName>
</protein>
<keyword evidence="3 6" id="KW-0597">Phosphoprotein</keyword>
<dbReference type="PROSITE" id="PS50113">
    <property type="entry name" value="PAC"/>
    <property type="match status" value="1"/>
</dbReference>
<dbReference type="Pfam" id="PF02518">
    <property type="entry name" value="HATPase_c"/>
    <property type="match status" value="1"/>
</dbReference>
<organism evidence="11 12">
    <name type="scientific">Polyangium fumosum</name>
    <dbReference type="NCBI Taxonomy" id="889272"/>
    <lineage>
        <taxon>Bacteria</taxon>
        <taxon>Pseudomonadati</taxon>
        <taxon>Myxococcota</taxon>
        <taxon>Polyangia</taxon>
        <taxon>Polyangiales</taxon>
        <taxon>Polyangiaceae</taxon>
        <taxon>Polyangium</taxon>
    </lineage>
</organism>
<dbReference type="FunFam" id="3.30.565.10:FF:000006">
    <property type="entry name" value="Sensor histidine kinase WalK"/>
    <property type="match status" value="1"/>
</dbReference>
<dbReference type="AlphaFoldDB" id="A0A4U1J9A3"/>
<dbReference type="SUPFAM" id="SSF52172">
    <property type="entry name" value="CheY-like"/>
    <property type="match status" value="1"/>
</dbReference>
<evidence type="ECO:0000256" key="2">
    <source>
        <dbReference type="ARBA" id="ARBA00012438"/>
    </source>
</evidence>
<evidence type="ECO:0000259" key="9">
    <source>
        <dbReference type="PROSITE" id="PS50112"/>
    </source>
</evidence>
<keyword evidence="5" id="KW-0418">Kinase</keyword>
<gene>
    <name evidence="11" type="ORF">E8A74_27200</name>
</gene>
<dbReference type="InterPro" id="IPR004358">
    <property type="entry name" value="Sig_transdc_His_kin-like_C"/>
</dbReference>
<dbReference type="PRINTS" id="PR00344">
    <property type="entry name" value="BCTRLSENSOR"/>
</dbReference>
<dbReference type="Gene3D" id="1.10.287.130">
    <property type="match status" value="1"/>
</dbReference>
<dbReference type="Gene3D" id="3.30.565.10">
    <property type="entry name" value="Histidine kinase-like ATPase, C-terminal domain"/>
    <property type="match status" value="1"/>
</dbReference>
<dbReference type="Pfam" id="PF13185">
    <property type="entry name" value="GAF_2"/>
    <property type="match status" value="2"/>
</dbReference>
<dbReference type="SUPFAM" id="SSF55781">
    <property type="entry name" value="GAF domain-like"/>
    <property type="match status" value="2"/>
</dbReference>
<dbReference type="CDD" id="cd00130">
    <property type="entry name" value="PAS"/>
    <property type="match status" value="1"/>
</dbReference>
<dbReference type="InterPro" id="IPR003594">
    <property type="entry name" value="HATPase_dom"/>
</dbReference>
<accession>A0A4U1J9A3</accession>
<evidence type="ECO:0000256" key="1">
    <source>
        <dbReference type="ARBA" id="ARBA00000085"/>
    </source>
</evidence>
<evidence type="ECO:0000259" key="8">
    <source>
        <dbReference type="PROSITE" id="PS50110"/>
    </source>
</evidence>
<evidence type="ECO:0000313" key="11">
    <source>
        <dbReference type="EMBL" id="TKD03201.1"/>
    </source>
</evidence>
<feature type="domain" description="Response regulatory" evidence="8">
    <location>
        <begin position="773"/>
        <end position="886"/>
    </location>
</feature>
<dbReference type="Pfam" id="PF00989">
    <property type="entry name" value="PAS"/>
    <property type="match status" value="1"/>
</dbReference>
<comment type="caution">
    <text evidence="11">The sequence shown here is derived from an EMBL/GenBank/DDBJ whole genome shotgun (WGS) entry which is preliminary data.</text>
</comment>
<dbReference type="GO" id="GO:0005886">
    <property type="term" value="C:plasma membrane"/>
    <property type="evidence" value="ECO:0007669"/>
    <property type="project" value="TreeGrafter"/>
</dbReference>
<dbReference type="InterPro" id="IPR003018">
    <property type="entry name" value="GAF"/>
</dbReference>
<evidence type="ECO:0000256" key="6">
    <source>
        <dbReference type="PROSITE-ProRule" id="PRU00169"/>
    </source>
</evidence>
<dbReference type="InterPro" id="IPR000014">
    <property type="entry name" value="PAS"/>
</dbReference>